<reference evidence="3" key="1">
    <citation type="submission" date="2025-08" db="UniProtKB">
        <authorList>
            <consortium name="RefSeq"/>
        </authorList>
    </citation>
    <scope>IDENTIFICATION</scope>
    <source>
        <tissue evidence="3">Leaf</tissue>
    </source>
</reference>
<dbReference type="OrthoDB" id="2789670at2759"/>
<dbReference type="AlphaFoldDB" id="A0A8B8PA89"/>
<dbReference type="InterPro" id="IPR036396">
    <property type="entry name" value="Cyt_P450_sf"/>
</dbReference>
<dbReference type="GO" id="GO:0005506">
    <property type="term" value="F:iron ion binding"/>
    <property type="evidence" value="ECO:0007669"/>
    <property type="project" value="InterPro"/>
</dbReference>
<keyword evidence="2" id="KW-1185">Reference proteome</keyword>
<dbReference type="Pfam" id="PF00067">
    <property type="entry name" value="p450"/>
    <property type="match status" value="2"/>
</dbReference>
<dbReference type="KEGG" id="rarg:115741869"/>
<sequence length="331" mass="37625">MARLESEFQEIITEMIALAAKPNISDFYPGLARFDLQGIVRRTNILANRFDSFCNMVIANRLQMDEEGWNQNVGDEVNSTQDFLQYLLRLKTDGDLDGGAPFTMTQLKALLLDMVVGGTETSSNSVEFAMAEMIKNPEVMSKAQRELEQVVGKDNMMEESHLHDLPYLKAVMRETLRLHPALPLLMPHCPNETCLNFDPERFAGADNKWDLNGSALNYKPFGSSHRICPGTVMGDKVVLYSLATLVHSFEWKLLGGGEENLDVSEEFGINLKKKEPLVVIPTPRLSNPALFEYKMSIRMMSTEWMRRMFPKKRKNIMKLPCCRALARVEPR</sequence>
<dbReference type="GeneID" id="115741869"/>
<dbReference type="PRINTS" id="PR00463">
    <property type="entry name" value="EP450I"/>
</dbReference>
<dbReference type="GO" id="GO:0016705">
    <property type="term" value="F:oxidoreductase activity, acting on paired donors, with incorporation or reduction of molecular oxygen"/>
    <property type="evidence" value="ECO:0007669"/>
    <property type="project" value="InterPro"/>
</dbReference>
<evidence type="ECO:0000313" key="2">
    <source>
        <dbReference type="Proteomes" id="UP000827889"/>
    </source>
</evidence>
<accession>A0A8B8PA89</accession>
<dbReference type="RefSeq" id="XP_030531745.1">
    <property type="nucleotide sequence ID" value="XM_030675885.1"/>
</dbReference>
<gene>
    <name evidence="3" type="primary">LOC115741869</name>
</gene>
<dbReference type="Gene3D" id="1.10.630.10">
    <property type="entry name" value="Cytochrome P450"/>
    <property type="match status" value="1"/>
</dbReference>
<dbReference type="GO" id="GO:0004497">
    <property type="term" value="F:monooxygenase activity"/>
    <property type="evidence" value="ECO:0007669"/>
    <property type="project" value="InterPro"/>
</dbReference>
<comment type="cofactor">
    <cofactor evidence="1">
        <name>heme</name>
        <dbReference type="ChEBI" id="CHEBI:30413"/>
    </cofactor>
</comment>
<name>A0A8B8PA89_9MYRT</name>
<dbReference type="PRINTS" id="PR00385">
    <property type="entry name" value="P450"/>
</dbReference>
<proteinExistence type="predicted"/>
<dbReference type="SUPFAM" id="SSF48264">
    <property type="entry name" value="Cytochrome P450"/>
    <property type="match status" value="1"/>
</dbReference>
<keyword evidence="1" id="KW-0349">Heme</keyword>
<dbReference type="InterPro" id="IPR002401">
    <property type="entry name" value="Cyt_P450_E_grp-I"/>
</dbReference>
<dbReference type="PANTHER" id="PTHR47951:SF3">
    <property type="entry name" value="CYTOCHROME P450, FAMILY 706, SUBFAMILY A, POLYPEPTIDE 4"/>
    <property type="match status" value="1"/>
</dbReference>
<dbReference type="InterPro" id="IPR001128">
    <property type="entry name" value="Cyt_P450"/>
</dbReference>
<feature type="binding site" description="axial binding residue" evidence="1">
    <location>
        <position position="228"/>
    </location>
    <ligand>
        <name>heme</name>
        <dbReference type="ChEBI" id="CHEBI:30413"/>
    </ligand>
    <ligandPart>
        <name>Fe</name>
        <dbReference type="ChEBI" id="CHEBI:18248"/>
    </ligandPart>
</feature>
<dbReference type="PANTHER" id="PTHR47951">
    <property type="entry name" value="OS08G0547900 PROTEIN"/>
    <property type="match status" value="1"/>
</dbReference>
<dbReference type="Proteomes" id="UP000827889">
    <property type="component" value="Chromosome 7"/>
</dbReference>
<organism evidence="2 3">
    <name type="scientific">Rhodamnia argentea</name>
    <dbReference type="NCBI Taxonomy" id="178133"/>
    <lineage>
        <taxon>Eukaryota</taxon>
        <taxon>Viridiplantae</taxon>
        <taxon>Streptophyta</taxon>
        <taxon>Embryophyta</taxon>
        <taxon>Tracheophyta</taxon>
        <taxon>Spermatophyta</taxon>
        <taxon>Magnoliopsida</taxon>
        <taxon>eudicotyledons</taxon>
        <taxon>Gunneridae</taxon>
        <taxon>Pentapetalae</taxon>
        <taxon>rosids</taxon>
        <taxon>malvids</taxon>
        <taxon>Myrtales</taxon>
        <taxon>Myrtaceae</taxon>
        <taxon>Myrtoideae</taxon>
        <taxon>Myrteae</taxon>
        <taxon>Australasian group</taxon>
        <taxon>Rhodamnia</taxon>
    </lineage>
</organism>
<evidence type="ECO:0000313" key="3">
    <source>
        <dbReference type="RefSeq" id="XP_030531745.1"/>
    </source>
</evidence>
<dbReference type="GO" id="GO:0020037">
    <property type="term" value="F:heme binding"/>
    <property type="evidence" value="ECO:0007669"/>
    <property type="project" value="InterPro"/>
</dbReference>
<evidence type="ECO:0000256" key="1">
    <source>
        <dbReference type="PIRSR" id="PIRSR602401-1"/>
    </source>
</evidence>
<protein>
    <submittedName>
        <fullName evidence="3">Flavonoid 3'-monooxygenase-like</fullName>
    </submittedName>
</protein>
<keyword evidence="1" id="KW-0408">Iron</keyword>
<keyword evidence="1" id="KW-0479">Metal-binding</keyword>